<dbReference type="PANTHER" id="PTHR46182">
    <property type="entry name" value="FI19480P1"/>
    <property type="match status" value="1"/>
</dbReference>
<feature type="region of interest" description="Disordered" evidence="1">
    <location>
        <begin position="51"/>
        <end position="76"/>
    </location>
</feature>
<dbReference type="SUPFAM" id="SSF49299">
    <property type="entry name" value="PKD domain"/>
    <property type="match status" value="1"/>
</dbReference>
<evidence type="ECO:0000256" key="1">
    <source>
        <dbReference type="SAM" id="MobiDB-lite"/>
    </source>
</evidence>
<organism evidence="3 4">
    <name type="scientific">Candidatus Competibacter phosphatis</name>
    <dbReference type="NCBI Taxonomy" id="221280"/>
    <lineage>
        <taxon>Bacteria</taxon>
        <taxon>Pseudomonadati</taxon>
        <taxon>Pseudomonadota</taxon>
        <taxon>Gammaproteobacteria</taxon>
        <taxon>Candidatus Competibacteraceae</taxon>
        <taxon>Candidatus Competibacter</taxon>
    </lineage>
</organism>
<dbReference type="Pfam" id="PF22352">
    <property type="entry name" value="K319L-like_PKD"/>
    <property type="match status" value="1"/>
</dbReference>
<feature type="non-terminal residue" evidence="3">
    <location>
        <position position="192"/>
    </location>
</feature>
<feature type="domain" description="PKD/Chitinase" evidence="2">
    <location>
        <begin position="68"/>
        <end position="157"/>
    </location>
</feature>
<dbReference type="SMART" id="SM00089">
    <property type="entry name" value="PKD"/>
    <property type="match status" value="1"/>
</dbReference>
<name>A0ABX1TMU9_9GAMM</name>
<evidence type="ECO:0000313" key="4">
    <source>
        <dbReference type="Proteomes" id="UP000760480"/>
    </source>
</evidence>
<dbReference type="Proteomes" id="UP000760480">
    <property type="component" value="Unassembled WGS sequence"/>
</dbReference>
<keyword evidence="4" id="KW-1185">Reference proteome</keyword>
<dbReference type="Gene3D" id="2.60.40.10">
    <property type="entry name" value="Immunoglobulins"/>
    <property type="match status" value="2"/>
</dbReference>
<dbReference type="InterPro" id="IPR029865">
    <property type="entry name" value="KIAA0319-like"/>
</dbReference>
<dbReference type="Pfam" id="PF18911">
    <property type="entry name" value="PKD_4"/>
    <property type="match status" value="1"/>
</dbReference>
<sequence length="192" mass="19822">MDGDALTYHWSLTAPAGSRAALSDPSAVKPTFTVDQLGTYTARLVVNDGRADSESDDVVVSTENSPPVADAGPDQTARVGATVTLDGSASSDADGDPLTFEWSLLEVPSGSAATLSDPSVVHPTLVLDRPGVYVVQLLVSDGMAEHSDTVTITTENSPPVANAGPDQSGRVGTTITLDGRRLARCGRRCADL</sequence>
<dbReference type="InterPro" id="IPR013783">
    <property type="entry name" value="Ig-like_fold"/>
</dbReference>
<dbReference type="InterPro" id="IPR022409">
    <property type="entry name" value="PKD/Chitinase_dom"/>
</dbReference>
<dbReference type="EMBL" id="SPMZ01000036">
    <property type="protein sequence ID" value="NMQ20042.1"/>
    <property type="molecule type" value="Genomic_DNA"/>
</dbReference>
<proteinExistence type="predicted"/>
<dbReference type="InterPro" id="IPR000601">
    <property type="entry name" value="PKD_dom"/>
</dbReference>
<evidence type="ECO:0000259" key="2">
    <source>
        <dbReference type="SMART" id="SM00089"/>
    </source>
</evidence>
<dbReference type="RefSeq" id="WP_312915008.1">
    <property type="nucleotide sequence ID" value="NZ_SPMZ01000036.1"/>
</dbReference>
<accession>A0ABX1TMU9</accession>
<dbReference type="CDD" id="cd00146">
    <property type="entry name" value="PKD"/>
    <property type="match status" value="1"/>
</dbReference>
<dbReference type="InterPro" id="IPR035986">
    <property type="entry name" value="PKD_dom_sf"/>
</dbReference>
<protein>
    <recommendedName>
        <fullName evidence="2">PKD/Chitinase domain-containing protein</fullName>
    </recommendedName>
</protein>
<dbReference type="PANTHER" id="PTHR46182:SF2">
    <property type="entry name" value="FI19480P1"/>
    <property type="match status" value="1"/>
</dbReference>
<comment type="caution">
    <text evidence="3">The sequence shown here is derived from an EMBL/GenBank/DDBJ whole genome shotgun (WGS) entry which is preliminary data.</text>
</comment>
<gene>
    <name evidence="3" type="ORF">E4P82_13045</name>
</gene>
<evidence type="ECO:0000313" key="3">
    <source>
        <dbReference type="EMBL" id="NMQ20042.1"/>
    </source>
</evidence>
<reference evidence="3 4" key="1">
    <citation type="submission" date="2019-03" db="EMBL/GenBank/DDBJ databases">
        <title>Metabolic reconstructions from genomes of highly enriched 'Candidatus Accumulibacter' and 'Candidatus Competibacter' bioreactor populations.</title>
        <authorList>
            <person name="Annavajhala M.K."/>
            <person name="Welles L."/>
            <person name="Abbas B."/>
            <person name="Sorokin D."/>
            <person name="Park H."/>
            <person name="Van Loosdrecht M."/>
            <person name="Chandran K."/>
        </authorList>
    </citation>
    <scope>NUCLEOTIDE SEQUENCE [LARGE SCALE GENOMIC DNA]</scope>
    <source>
        <strain evidence="3 4">SBR_G</strain>
    </source>
</reference>